<dbReference type="SUPFAM" id="SSF48371">
    <property type="entry name" value="ARM repeat"/>
    <property type="match status" value="1"/>
</dbReference>
<feature type="compositionally biased region" description="Basic residues" evidence="1">
    <location>
        <begin position="1253"/>
        <end position="1265"/>
    </location>
</feature>
<name>A0A0G4EB13_VITBC</name>
<feature type="region of interest" description="Disordered" evidence="1">
    <location>
        <begin position="1075"/>
        <end position="1098"/>
    </location>
</feature>
<dbReference type="AlphaFoldDB" id="A0A0G4EB13"/>
<dbReference type="VEuPathDB" id="CryptoDB:Vbra_6959"/>
<feature type="region of interest" description="Disordered" evidence="1">
    <location>
        <begin position="1111"/>
        <end position="1192"/>
    </location>
</feature>
<keyword evidence="3" id="KW-1185">Reference proteome</keyword>
<gene>
    <name evidence="2" type="ORF">Vbra_6959</name>
</gene>
<sequence length="1265" mass="138152">MRKGAVRMFAVCACGRAADTDEACEEWESAFAALSARLEEPGAGEGRMYAVALATLMGGHRCSQGQQDDTVCEESLTRIVAIGQTNKEAMSQLDALPNTLLRLLTSRGLTPNVCMVCIHQAALNCLSSAIRCSDPTLMGGAFDVVRQIASATKEDGHAGYARRGTRVNRALNFFFAACHQALPLVCTELQIETARRLTELICSDDVDGPLKGACARLLANVMILCREAPNSFIDKEDDIPYNKEFHIPFLDFMLEGTSDSGFCDAAASFFCVFRKHACLQISARDGRLRHFMRWLSHRLCQLSRSDDNEKLTHLAAIVSEIVKALTHARPATITPLDALMLTDSTYRSLWSLFRSLEYGTAADCDSSAAEQSSPSKLLWSSFVEILGVLPEKGRPAYVDYSGAFLRRFVNCCRSGSSPPRGALSFIGTVLSSVTGDPADDFVNALIAWIPLAQNAELSEVVWVIVRRLEASLTSSECKLFEALTSALSTTITSTDAEPLRLLIDFAIGGPPEVENKKDGISVPAPDAAKGDNEWASSEMLKRLMKCFTPRKQAIGDPNIVTSGVMNLILTSHRLRPAHLTELFADGALSEQLGTQLAEAMKAKDRKQMETCCQVVHSMLDCLQKEGWQPAVGSPASEAILCLSLEFSVGAIEHQGDKRTITSCLRALWRAVQLPGSAEEDLMESIMEKNIESSQQPKRDTATRDVLRASLQQLSSHPMAETRALALCVEVAFFRALYLSGEIGISLARRAAAMMNSVCLLTRIAGLSLVERWVTSIDPAKPTSAMPMSNCISHAVIRLRADSHPAIAHMAVKVSALLQEIGDLKMRMALLHAADERSEELLSGVHDQICSISMSKPDDSFIASPLAALLEGLSKKSNDDAIHRQNAPSVSRDAGLGPCGVPSLLLEALVPCVESHAQTPLTLEEMFPSHPLDEYEESASDDSEEEDEPAIRQFDNDVCQSGVILEQGGELSGGVCVDEEAMSDGEVDEEPFDEEAMIDEEELGIEEVGWDPDWDWTEDINGVTIIDKTDGTWYITSNHKMRPLHGKHRHHLVTPHGRHSRMLSPRLVPTISATQAAASLQRKRSPTRASSPGNPQRGELFRGAIANKLSEMRPHSAPMKATVRGRDKDRPSAGASLQVQHRRLHSFPTGYMTLRPSSGATGRRPRAIDTDATGEAPQRGSHSTGPYSPVGRDKGVRPLSGRLHARRSIQLEHVQQLEVDANSIATIKDPQASETSREAPYDGETHHAEEKKINEKRKVHRCLSHS</sequence>
<dbReference type="EMBL" id="CDMY01000138">
    <property type="protein sequence ID" value="CEL93124.1"/>
    <property type="molecule type" value="Genomic_DNA"/>
</dbReference>
<accession>A0A0G4EB13</accession>
<evidence type="ECO:0000313" key="2">
    <source>
        <dbReference type="EMBL" id="CEL93124.1"/>
    </source>
</evidence>
<evidence type="ECO:0000256" key="1">
    <source>
        <dbReference type="SAM" id="MobiDB-lite"/>
    </source>
</evidence>
<reference evidence="2 3" key="1">
    <citation type="submission" date="2014-11" db="EMBL/GenBank/DDBJ databases">
        <authorList>
            <person name="Zhu J."/>
            <person name="Qi W."/>
            <person name="Song R."/>
        </authorList>
    </citation>
    <scope>NUCLEOTIDE SEQUENCE [LARGE SCALE GENOMIC DNA]</scope>
</reference>
<protein>
    <submittedName>
        <fullName evidence="2">Uncharacterized protein</fullName>
    </submittedName>
</protein>
<feature type="region of interest" description="Disordered" evidence="1">
    <location>
        <begin position="1227"/>
        <end position="1265"/>
    </location>
</feature>
<proteinExistence type="predicted"/>
<organism evidence="2 3">
    <name type="scientific">Vitrella brassicaformis (strain CCMP3155)</name>
    <dbReference type="NCBI Taxonomy" id="1169540"/>
    <lineage>
        <taxon>Eukaryota</taxon>
        <taxon>Sar</taxon>
        <taxon>Alveolata</taxon>
        <taxon>Colpodellida</taxon>
        <taxon>Vitrellaceae</taxon>
        <taxon>Vitrella</taxon>
    </lineage>
</organism>
<feature type="compositionally biased region" description="Basic and acidic residues" evidence="1">
    <location>
        <begin position="1234"/>
        <end position="1252"/>
    </location>
</feature>
<evidence type="ECO:0000313" key="3">
    <source>
        <dbReference type="Proteomes" id="UP000041254"/>
    </source>
</evidence>
<dbReference type="InterPro" id="IPR016024">
    <property type="entry name" value="ARM-type_fold"/>
</dbReference>
<dbReference type="InParanoid" id="A0A0G4EB13"/>
<dbReference type="Proteomes" id="UP000041254">
    <property type="component" value="Unassembled WGS sequence"/>
</dbReference>
<feature type="region of interest" description="Disordered" evidence="1">
    <location>
        <begin position="925"/>
        <end position="948"/>
    </location>
</feature>
<feature type="compositionally biased region" description="Acidic residues" evidence="1">
    <location>
        <begin position="933"/>
        <end position="947"/>
    </location>
</feature>